<gene>
    <name evidence="1" type="ORF">NNIBIDOC_00005</name>
</gene>
<organism evidence="1">
    <name type="scientific">Salmonella sp</name>
    <dbReference type="NCBI Taxonomy" id="599"/>
    <lineage>
        <taxon>Bacteria</taxon>
        <taxon>Pseudomonadati</taxon>
        <taxon>Pseudomonadota</taxon>
        <taxon>Gammaproteobacteria</taxon>
        <taxon>Enterobacterales</taxon>
        <taxon>Enterobacteriaceae</taxon>
        <taxon>Salmonella</taxon>
    </lineage>
</organism>
<keyword evidence="1" id="KW-0614">Plasmid</keyword>
<proteinExistence type="predicted"/>
<sequence>MPDFLKTKDGRYGRFDGLSSKRSHALPDLIRKVKTRKRRQVHRIT</sequence>
<evidence type="ECO:0000313" key="1">
    <source>
        <dbReference type="EMBL" id="QBM91338.1"/>
    </source>
</evidence>
<dbReference type="AlphaFoldDB" id="A0A482ET28"/>
<geneLocation type="plasmid" evidence="1">
    <name>pSa1423-90k</name>
</geneLocation>
<protein>
    <submittedName>
        <fullName evidence="1">Uncharacterized protein</fullName>
    </submittedName>
</protein>
<dbReference type="EMBL" id="MK356557">
    <property type="protein sequence ID" value="QBM91338.1"/>
    <property type="molecule type" value="Genomic_DNA"/>
</dbReference>
<name>A0A482ET28_SALSP</name>
<accession>A0A482ET28</accession>
<reference evidence="1" key="1">
    <citation type="submission" date="2019-01" db="EMBL/GenBank/DDBJ databases">
        <title>Salmonella strain 1423 plasmid sequences.</title>
        <authorList>
            <person name="Chen K."/>
            <person name="Chen S."/>
        </authorList>
    </citation>
    <scope>NUCLEOTIDE SEQUENCE</scope>
    <source>
        <strain evidence="1">Sa1423</strain>
        <plasmid evidence="1">pSa1423-90k</plasmid>
    </source>
</reference>